<feature type="domain" description="LD-carboxypeptidase C-terminal" evidence="8">
    <location>
        <begin position="172"/>
        <end position="288"/>
    </location>
</feature>
<evidence type="ECO:0000259" key="7">
    <source>
        <dbReference type="Pfam" id="PF02016"/>
    </source>
</evidence>
<keyword evidence="10" id="KW-1185">Reference proteome</keyword>
<dbReference type="SUPFAM" id="SSF52317">
    <property type="entry name" value="Class I glutamine amidotransferase-like"/>
    <property type="match status" value="1"/>
</dbReference>
<name>A0A2C9ZU10_9BACT</name>
<evidence type="ECO:0000259" key="8">
    <source>
        <dbReference type="Pfam" id="PF17676"/>
    </source>
</evidence>
<dbReference type="PIRSF" id="PIRSF028757">
    <property type="entry name" value="LD-carboxypeptidase"/>
    <property type="match status" value="1"/>
</dbReference>
<dbReference type="Pfam" id="PF17676">
    <property type="entry name" value="Peptidase_S66C"/>
    <property type="match status" value="1"/>
</dbReference>
<evidence type="ECO:0000256" key="4">
    <source>
        <dbReference type="ARBA" id="ARBA00022801"/>
    </source>
</evidence>
<accession>A0A2C9ZU10</accession>
<evidence type="ECO:0000256" key="1">
    <source>
        <dbReference type="ARBA" id="ARBA00010233"/>
    </source>
</evidence>
<organism evidence="9 10">
    <name type="scientific">Hymenobacter crusticola</name>
    <dbReference type="NCBI Taxonomy" id="1770526"/>
    <lineage>
        <taxon>Bacteria</taxon>
        <taxon>Pseudomonadati</taxon>
        <taxon>Bacteroidota</taxon>
        <taxon>Cytophagia</taxon>
        <taxon>Cytophagales</taxon>
        <taxon>Hymenobacteraceae</taxon>
        <taxon>Hymenobacter</taxon>
    </lineage>
</organism>
<dbReference type="Gene3D" id="3.40.50.10740">
    <property type="entry name" value="Class I glutamine amidotransferase-like"/>
    <property type="match status" value="1"/>
</dbReference>
<feature type="active site" description="Charge relay system" evidence="6">
    <location>
        <position position="273"/>
    </location>
</feature>
<dbReference type="GO" id="GO:0006508">
    <property type="term" value="P:proteolysis"/>
    <property type="evidence" value="ECO:0007669"/>
    <property type="project" value="UniProtKB-KW"/>
</dbReference>
<dbReference type="Proteomes" id="UP000194873">
    <property type="component" value="Unassembled WGS sequence"/>
</dbReference>
<dbReference type="OrthoDB" id="9807329at2"/>
<evidence type="ECO:0000256" key="6">
    <source>
        <dbReference type="PIRSR" id="PIRSR028757-1"/>
    </source>
</evidence>
<evidence type="ECO:0000313" key="9">
    <source>
        <dbReference type="EMBL" id="OUJ70158.1"/>
    </source>
</evidence>
<keyword evidence="5" id="KW-0720">Serine protease</keyword>
<feature type="active site" description="Nucleophile" evidence="6">
    <location>
        <position position="110"/>
    </location>
</feature>
<feature type="domain" description="LD-carboxypeptidase N-terminal" evidence="7">
    <location>
        <begin position="14"/>
        <end position="129"/>
    </location>
</feature>
<dbReference type="InterPro" id="IPR040449">
    <property type="entry name" value="Peptidase_S66_N"/>
</dbReference>
<dbReference type="InterPro" id="IPR003507">
    <property type="entry name" value="S66_fam"/>
</dbReference>
<dbReference type="SUPFAM" id="SSF141986">
    <property type="entry name" value="LD-carboxypeptidase A C-terminal domain-like"/>
    <property type="match status" value="1"/>
</dbReference>
<dbReference type="InterPro" id="IPR027461">
    <property type="entry name" value="Carboxypeptidase_A_C_sf"/>
</dbReference>
<dbReference type="AlphaFoldDB" id="A0A2C9ZU10"/>
<dbReference type="RefSeq" id="WP_086596897.1">
    <property type="nucleotide sequence ID" value="NZ_MTSE01000026.1"/>
</dbReference>
<dbReference type="PANTHER" id="PTHR30237:SF2">
    <property type="entry name" value="MUREIN TETRAPEPTIDE CARBOXYPEPTIDASE"/>
    <property type="match status" value="1"/>
</dbReference>
<dbReference type="InterPro" id="IPR027478">
    <property type="entry name" value="LdcA_N"/>
</dbReference>
<dbReference type="InterPro" id="IPR040921">
    <property type="entry name" value="Peptidase_S66C"/>
</dbReference>
<dbReference type="GO" id="GO:0004180">
    <property type="term" value="F:carboxypeptidase activity"/>
    <property type="evidence" value="ECO:0007669"/>
    <property type="project" value="UniProtKB-KW"/>
</dbReference>
<dbReference type="Pfam" id="PF02016">
    <property type="entry name" value="Peptidase_S66"/>
    <property type="match status" value="1"/>
</dbReference>
<keyword evidence="3" id="KW-0645">Protease</keyword>
<dbReference type="Gene3D" id="3.50.30.60">
    <property type="entry name" value="LD-carboxypeptidase A C-terminal domain-like"/>
    <property type="match status" value="1"/>
</dbReference>
<evidence type="ECO:0000313" key="10">
    <source>
        <dbReference type="Proteomes" id="UP000194873"/>
    </source>
</evidence>
<proteinExistence type="inferred from homology"/>
<dbReference type="EMBL" id="MTSE01000026">
    <property type="protein sequence ID" value="OUJ70158.1"/>
    <property type="molecule type" value="Genomic_DNA"/>
</dbReference>
<keyword evidence="4" id="KW-0378">Hydrolase</keyword>
<reference evidence="9 10" key="1">
    <citation type="submission" date="2017-01" db="EMBL/GenBank/DDBJ databases">
        <title>A new Hymenobacter.</title>
        <authorList>
            <person name="Liang Y."/>
            <person name="Feng F."/>
        </authorList>
    </citation>
    <scope>NUCLEOTIDE SEQUENCE [LARGE SCALE GENOMIC DNA]</scope>
    <source>
        <strain evidence="9">MIMBbqt21</strain>
    </source>
</reference>
<evidence type="ECO:0000256" key="5">
    <source>
        <dbReference type="ARBA" id="ARBA00022825"/>
    </source>
</evidence>
<evidence type="ECO:0000256" key="3">
    <source>
        <dbReference type="ARBA" id="ARBA00022670"/>
    </source>
</evidence>
<dbReference type="InterPro" id="IPR029062">
    <property type="entry name" value="Class_I_gatase-like"/>
</dbReference>
<gene>
    <name evidence="9" type="ORF">BXP70_25240</name>
</gene>
<feature type="active site" description="Charge relay system" evidence="6">
    <location>
        <position position="203"/>
    </location>
</feature>
<comment type="caution">
    <text evidence="9">The sequence shown here is derived from an EMBL/GenBank/DDBJ whole genome shotgun (WGS) entry which is preliminary data.</text>
</comment>
<comment type="similarity">
    <text evidence="1">Belongs to the peptidase S66 family.</text>
</comment>
<dbReference type="CDD" id="cd07025">
    <property type="entry name" value="Peptidase_S66"/>
    <property type="match status" value="1"/>
</dbReference>
<evidence type="ECO:0000256" key="2">
    <source>
        <dbReference type="ARBA" id="ARBA00022645"/>
    </source>
</evidence>
<keyword evidence="2 9" id="KW-0121">Carboxypeptidase</keyword>
<dbReference type="GO" id="GO:0008236">
    <property type="term" value="F:serine-type peptidase activity"/>
    <property type="evidence" value="ECO:0007669"/>
    <property type="project" value="UniProtKB-KW"/>
</dbReference>
<sequence length="302" mass="32899">MPTTAPSLRPGDRVAIVCPARKVSHAEVAAAVAILASWGLEVMLGDTVTAEYHQFAGTDELRRADFQRMLDAPDIRAILCARGGYGTSRIIDQLDFSRFAENPKWIAGFSDVTVLNCHLLALEHESIHGVMPLLFDQAGGEESLESLRHVLFGEEVSYAAPAHPLNRLGTATGELVGGNLSLLQNLSGTRSDCPTTGRILFLEDIDEYLYNIDRMMVHLDRTGKLQNLAGLLVGHFTDPHDNSVPFGQTPYEIIQTYAGKYNFPVAYGFPVGHEPQNMALVCGRTAQMIVDAAGVRVAYSTT</sequence>
<protein>
    <submittedName>
        <fullName evidence="9">LD-carboxypeptidase</fullName>
    </submittedName>
</protein>
<dbReference type="PANTHER" id="PTHR30237">
    <property type="entry name" value="MURAMOYLTETRAPEPTIDE CARBOXYPEPTIDASE"/>
    <property type="match status" value="1"/>
</dbReference>